<feature type="binding site" evidence="18">
    <location>
        <position position="292"/>
    </location>
    <ligand>
        <name>FMN</name>
        <dbReference type="ChEBI" id="CHEBI:58210"/>
    </ligand>
</feature>
<dbReference type="AlphaFoldDB" id="F2WQ38"/>
<feature type="binding site" evidence="18">
    <location>
        <begin position="354"/>
        <end position="355"/>
    </location>
    <ligand>
        <name>FMN</name>
        <dbReference type="ChEBI" id="CHEBI:58210"/>
    </ligand>
</feature>
<dbReference type="EC" id="1.1.2.3" evidence="15"/>
<evidence type="ECO:0000256" key="2">
    <source>
        <dbReference type="ARBA" id="ARBA00004569"/>
    </source>
</evidence>
<feature type="binding site" evidence="18">
    <location>
        <position position="294"/>
    </location>
    <ligand>
        <name>glyoxylate</name>
        <dbReference type="ChEBI" id="CHEBI:36655"/>
    </ligand>
</feature>
<feature type="domain" description="FMN hydroxy acid dehydrogenase" evidence="20">
    <location>
        <begin position="43"/>
        <end position="405"/>
    </location>
</feature>
<dbReference type="InterPro" id="IPR037396">
    <property type="entry name" value="FMN_HAD"/>
</dbReference>
<feature type="active site" description="Proton acceptor" evidence="17">
    <location>
        <position position="294"/>
    </location>
</feature>
<keyword evidence="10" id="KW-0496">Mitochondrion</keyword>
<keyword evidence="4" id="KW-0349">Heme</keyword>
<dbReference type="GO" id="GO:0004460">
    <property type="term" value="F:L-lactate dehydrogenase (cytochrome) activity"/>
    <property type="evidence" value="ECO:0007669"/>
    <property type="project" value="UniProtKB-EC"/>
</dbReference>
<dbReference type="FunFam" id="3.20.20.70:FF:000062">
    <property type="entry name" value="Cytochrome b2, mitochondrial, putative"/>
    <property type="match status" value="1"/>
</dbReference>
<feature type="binding site" evidence="18">
    <location>
        <position position="202"/>
    </location>
    <ligand>
        <name>FMN</name>
        <dbReference type="ChEBI" id="CHEBI:58210"/>
    </ligand>
</feature>
<evidence type="ECO:0000256" key="18">
    <source>
        <dbReference type="PIRSR" id="PIRSR000138-2"/>
    </source>
</evidence>
<organism evidence="21">
    <name type="scientific">Karlodinium veneficum</name>
    <name type="common">Dinoflagellate</name>
    <name type="synonym">Karlodinium micrum</name>
    <dbReference type="NCBI Taxonomy" id="407301"/>
    <lineage>
        <taxon>Eukaryota</taxon>
        <taxon>Sar</taxon>
        <taxon>Alveolata</taxon>
        <taxon>Dinophyceae</taxon>
        <taxon>Gymnodiniales</taxon>
        <taxon>Kareniaceae</taxon>
        <taxon>Karlodinium</taxon>
    </lineage>
</organism>
<evidence type="ECO:0000256" key="5">
    <source>
        <dbReference type="ARBA" id="ARBA00022630"/>
    </source>
</evidence>
<comment type="catalytic activity">
    <reaction evidence="12">
        <text>(S)-lactate + 2 Fe(III)-[cytochrome c] = 2 Fe(II)-[cytochrome c] + pyruvate + 2 H(+)</text>
        <dbReference type="Rhea" id="RHEA:19909"/>
        <dbReference type="Rhea" id="RHEA-COMP:10350"/>
        <dbReference type="Rhea" id="RHEA-COMP:14399"/>
        <dbReference type="ChEBI" id="CHEBI:15361"/>
        <dbReference type="ChEBI" id="CHEBI:15378"/>
        <dbReference type="ChEBI" id="CHEBI:16651"/>
        <dbReference type="ChEBI" id="CHEBI:29033"/>
        <dbReference type="ChEBI" id="CHEBI:29034"/>
        <dbReference type="EC" id="1.1.2.3"/>
    </reaction>
    <physiologicalReaction direction="left-to-right" evidence="12">
        <dbReference type="Rhea" id="RHEA:19910"/>
    </physiologicalReaction>
</comment>
<evidence type="ECO:0000256" key="3">
    <source>
        <dbReference type="ARBA" id="ARBA00011881"/>
    </source>
</evidence>
<feature type="binding site" evidence="18">
    <location>
        <position position="176"/>
    </location>
    <ligand>
        <name>glyoxylate</name>
        <dbReference type="ChEBI" id="CHEBI:36655"/>
    </ligand>
</feature>
<feature type="non-terminal residue" evidence="21">
    <location>
        <position position="1"/>
    </location>
</feature>
<dbReference type="Pfam" id="PF01070">
    <property type="entry name" value="FMN_dh"/>
    <property type="match status" value="1"/>
</dbReference>
<dbReference type="PIRSF" id="PIRSF000138">
    <property type="entry name" value="Al-hdrx_acd_dh"/>
    <property type="match status" value="1"/>
</dbReference>
<feature type="binding site" evidence="18">
    <location>
        <position position="270"/>
    </location>
    <ligand>
        <name>FMN</name>
        <dbReference type="ChEBI" id="CHEBI:58210"/>
    </ligand>
</feature>
<evidence type="ECO:0000256" key="8">
    <source>
        <dbReference type="ARBA" id="ARBA00023002"/>
    </source>
</evidence>
<comment type="subcellular location">
    <subcellularLocation>
        <location evidence="2">Mitochondrion intermembrane space</location>
    </subcellularLocation>
</comment>
<comment type="similarity">
    <text evidence="11">Belongs to the FMN-dependent alpha-hydroxy acid dehydrogenase family.</text>
</comment>
<keyword evidence="8" id="KW-0560">Oxidoreductase</keyword>
<keyword evidence="7" id="KW-0479">Metal-binding</keyword>
<evidence type="ECO:0000256" key="14">
    <source>
        <dbReference type="ARBA" id="ARBA00061589"/>
    </source>
</evidence>
<comment type="cofactor">
    <cofactor evidence="1">
        <name>FMN</name>
        <dbReference type="ChEBI" id="CHEBI:58210"/>
    </cofactor>
</comment>
<keyword evidence="5 18" id="KW-0285">Flavoprotein</keyword>
<reference evidence="21" key="1">
    <citation type="journal article" date="2011" name="J. Mol. Biol.">
        <title>Analysis of dinoflagellate mitochondrial protein sorting signals indicates a highly stable protein targeting system across eukaryotic diversity.</title>
        <authorList>
            <person name="Danne J.C."/>
            <person name="Waller R.F."/>
        </authorList>
    </citation>
    <scope>NUCLEOTIDE SEQUENCE</scope>
</reference>
<feature type="compositionally biased region" description="Polar residues" evidence="19">
    <location>
        <begin position="1"/>
        <end position="10"/>
    </location>
</feature>
<dbReference type="InterPro" id="IPR000262">
    <property type="entry name" value="FMN-dep_DH"/>
</dbReference>
<protein>
    <recommendedName>
        <fullName evidence="16">L-lactate dehydrogenase (cytochrome)</fullName>
        <ecNumber evidence="15">1.1.2.3</ecNumber>
    </recommendedName>
</protein>
<sequence>CSPFSSSIMSREQKVEDVQEEPLEPVEDEEEQVEEEKAADDTPDISQMVNVWDFEVIAKRNVTKEAWAYLMSGADDEIGLRENHAAFHRVMLKPRVLVDVDNIDMTSTILGTKVSIPLYVTSCALGRLYHEDGECCLARGAALAGIPQLCPTLASCTMDEMHAARSPGQTQWWQLYVNKDRELTKTVVQKAESLGFKALFITVDAPQLGRRERDMRNKAKMSANVQTKQKDKIPTQQGTTRAISSFIDPSLQWSDMPWFKSITSMPIILKGVQTGKDAVRAYEMGMDGLVVSNHGGRQLDYARSGIEMLVEIMDALSSIGADLEKFTVLVDGGFRRGSDVFKALALGAKGVGLGRPTLVGMAAYGEEGVEKVVQIFKDEMEMHMRLMGTPTVADMVPKMVITRNVADHFSPAPTDFLSHQVYDPLPLATRVSKM</sequence>
<keyword evidence="9" id="KW-0408">Iron</keyword>
<evidence type="ECO:0000256" key="17">
    <source>
        <dbReference type="PIRSR" id="PIRSR000138-1"/>
    </source>
</evidence>
<proteinExistence type="evidence at transcript level"/>
<feature type="binding site" evidence="18">
    <location>
        <position position="174"/>
    </location>
    <ligand>
        <name>FMN</name>
        <dbReference type="ChEBI" id="CHEBI:58210"/>
    </ligand>
</feature>
<feature type="region of interest" description="Disordered" evidence="19">
    <location>
        <begin position="218"/>
        <end position="239"/>
    </location>
</feature>
<evidence type="ECO:0000256" key="10">
    <source>
        <dbReference type="ARBA" id="ARBA00023128"/>
    </source>
</evidence>
<dbReference type="InterPro" id="IPR008259">
    <property type="entry name" value="FMN_hydac_DH_AS"/>
</dbReference>
<evidence type="ECO:0000256" key="9">
    <source>
        <dbReference type="ARBA" id="ARBA00023004"/>
    </source>
</evidence>
<evidence type="ECO:0000256" key="4">
    <source>
        <dbReference type="ARBA" id="ARBA00022617"/>
    </source>
</evidence>
<dbReference type="GO" id="GO:0005758">
    <property type="term" value="C:mitochondrial intermembrane space"/>
    <property type="evidence" value="ECO:0007669"/>
    <property type="project" value="UniProtKB-SubCell"/>
</dbReference>
<evidence type="ECO:0000256" key="15">
    <source>
        <dbReference type="ARBA" id="ARBA00066458"/>
    </source>
</evidence>
<feature type="binding site" evidence="18">
    <location>
        <position position="211"/>
    </location>
    <ligand>
        <name>glyoxylate</name>
        <dbReference type="ChEBI" id="CHEBI:36655"/>
    </ligand>
</feature>
<feature type="binding site" evidence="18">
    <location>
        <position position="69"/>
    </location>
    <ligand>
        <name>glyoxylate</name>
        <dbReference type="ChEBI" id="CHEBI:36655"/>
    </ligand>
</feature>
<evidence type="ECO:0000313" key="21">
    <source>
        <dbReference type="EMBL" id="ADV91183.1"/>
    </source>
</evidence>
<dbReference type="CDD" id="cd02922">
    <property type="entry name" value="FCB2_FMN"/>
    <property type="match status" value="1"/>
</dbReference>
<dbReference type="GO" id="GO:0046872">
    <property type="term" value="F:metal ion binding"/>
    <property type="evidence" value="ECO:0007669"/>
    <property type="project" value="UniProtKB-KW"/>
</dbReference>
<name>F2WQ38_KARVE</name>
<dbReference type="PANTHER" id="PTHR10578">
    <property type="entry name" value="S -2-HYDROXY-ACID OXIDASE-RELATED"/>
    <property type="match status" value="1"/>
</dbReference>
<feature type="compositionally biased region" description="Acidic residues" evidence="19">
    <location>
        <begin position="18"/>
        <end position="34"/>
    </location>
</feature>
<evidence type="ECO:0000256" key="6">
    <source>
        <dbReference type="ARBA" id="ARBA00022643"/>
    </source>
</evidence>
<dbReference type="PROSITE" id="PS51349">
    <property type="entry name" value="FMN_HYDROXY_ACID_DH_2"/>
    <property type="match status" value="1"/>
</dbReference>
<dbReference type="SUPFAM" id="SSF51395">
    <property type="entry name" value="FMN-linked oxidoreductases"/>
    <property type="match status" value="1"/>
</dbReference>
<evidence type="ECO:0000256" key="12">
    <source>
        <dbReference type="ARBA" id="ARBA00052399"/>
    </source>
</evidence>
<comment type="similarity">
    <text evidence="14">In the N-terminal section; belongs to the cytochrome b5 family.</text>
</comment>
<evidence type="ECO:0000256" key="13">
    <source>
        <dbReference type="ARBA" id="ARBA00061137"/>
    </source>
</evidence>
<evidence type="ECO:0000256" key="11">
    <source>
        <dbReference type="ARBA" id="ARBA00024042"/>
    </source>
</evidence>
<keyword evidence="6 18" id="KW-0288">FMN</keyword>
<feature type="region of interest" description="Disordered" evidence="19">
    <location>
        <begin position="1"/>
        <end position="44"/>
    </location>
</feature>
<dbReference type="InterPro" id="IPR013785">
    <property type="entry name" value="Aldolase_TIM"/>
</dbReference>
<dbReference type="PANTHER" id="PTHR10578:SF148">
    <property type="entry name" value="L-LACTATE DEHYDROGENASE (CYTOCHROME)"/>
    <property type="match status" value="1"/>
</dbReference>
<dbReference type="EMBL" id="HQ199255">
    <property type="protein sequence ID" value="ADV91183.1"/>
    <property type="molecule type" value="mRNA"/>
</dbReference>
<feature type="binding site" evidence="18">
    <location>
        <position position="297"/>
    </location>
    <ligand>
        <name>glyoxylate</name>
        <dbReference type="ChEBI" id="CHEBI:36655"/>
    </ligand>
</feature>
<evidence type="ECO:0000256" key="1">
    <source>
        <dbReference type="ARBA" id="ARBA00001917"/>
    </source>
</evidence>
<comment type="subunit">
    <text evidence="3">Homotetramer.</text>
</comment>
<feature type="binding site" evidence="18">
    <location>
        <begin position="331"/>
        <end position="335"/>
    </location>
    <ligand>
        <name>FMN</name>
        <dbReference type="ChEBI" id="CHEBI:58210"/>
    </ligand>
</feature>
<dbReference type="InterPro" id="IPR037458">
    <property type="entry name" value="L-MDH/L-LDH_FMN-bd"/>
</dbReference>
<dbReference type="GO" id="GO:0010181">
    <property type="term" value="F:FMN binding"/>
    <property type="evidence" value="ECO:0007669"/>
    <property type="project" value="InterPro"/>
</dbReference>
<comment type="similarity">
    <text evidence="13">In the C-terminal section; belongs to the FMN-dependent alpha-hydroxy acid dehydrogenase family.</text>
</comment>
<dbReference type="Gene3D" id="3.20.20.70">
    <property type="entry name" value="Aldolase class I"/>
    <property type="match status" value="1"/>
</dbReference>
<evidence type="ECO:0000256" key="19">
    <source>
        <dbReference type="SAM" id="MobiDB-lite"/>
    </source>
</evidence>
<evidence type="ECO:0000256" key="7">
    <source>
        <dbReference type="ARBA" id="ARBA00022723"/>
    </source>
</evidence>
<evidence type="ECO:0000259" key="20">
    <source>
        <dbReference type="PROSITE" id="PS51349"/>
    </source>
</evidence>
<dbReference type="PROSITE" id="PS00557">
    <property type="entry name" value="FMN_HYDROXY_ACID_DH_1"/>
    <property type="match status" value="1"/>
</dbReference>
<dbReference type="InterPro" id="IPR012133">
    <property type="entry name" value="Alpha-hydoxy_acid_DH_FMN"/>
</dbReference>
<evidence type="ECO:0000256" key="16">
    <source>
        <dbReference type="ARBA" id="ARBA00068515"/>
    </source>
</evidence>
<accession>F2WQ38</accession>